<protein>
    <submittedName>
        <fullName evidence="3">Urb2 npa2 family protein</fullName>
    </submittedName>
</protein>
<dbReference type="OrthoDB" id="160374at2759"/>
<dbReference type="PANTHER" id="PTHR15682:SF2">
    <property type="entry name" value="UNHEALTHY RIBOSOME BIOGENESIS PROTEIN 2 HOMOLOG"/>
    <property type="match status" value="1"/>
</dbReference>
<dbReference type="GO" id="GO:0042254">
    <property type="term" value="P:ribosome biogenesis"/>
    <property type="evidence" value="ECO:0007669"/>
    <property type="project" value="TreeGrafter"/>
</dbReference>
<dbReference type="InterPro" id="IPR018849">
    <property type="entry name" value="Urb2/Npa2_C"/>
</dbReference>
<proteinExistence type="predicted"/>
<sequence>MMAASTHEQDLVKAARSLDQSGPETVASKLQRLWSALVATTPTVNSPVGRFHASEEVALRWLLKNMHAAASGKASPEVETLRRWPLTWRILATLFRRIPLFSLAKSLADRRFVAILQQTARDIATPSKTRDPDAAQNKRKQTPEDVFQLDALSTPQSCLESAACLFEALGELVARLDTSASSSTSPYNHIGAEHIKSLFSVSATDAIVLLQPLLKVSKLAITAGAGERSASLLGGDSAYAQDTWITTFSTLWDFHMQGPTDAFEVASALSADGLVMIGHLMERTTKASADRVWLAGLRRFFTNNLVLPARSAFLNRGDLQALSATTASSSFFTSAKDLELLFTTIFSLALRAPRLVAGGGSSTKDNERWLQAVFEKIREAAMAAKVISGTQEQAMLLQRLLAQASASGISPSVGSLRLVCQTCVSFKGPEAQSSQQQQANWSILASVAQCDTDVFLLSEKDDSLLDSVLQHSSSAYPADIADLVSDFLVSLARGYAAGRNLPGFVVRWYSGIAALGARISEPSTARSAWFDERLRNAVAGMLSTSLTKEQFLALIAQVEGLSQADAKDQAAVSHTVARLVVFEAMTAGIRLEDIEDAVQTRMLDGVLAADLSSTLAPEILAVQWRLIRQTLKWVGFAEAERVWGSVKKSLKRMAGSKNKDGLMSKDKYEAFVCCFTLWMDLKFGGAVEKEARDITWDFFHKIHEEASTMVKTKEQQVALVQRAAAKSKLGGLVASSSNFTDKNSCLDAYLAWMFTGSSRFIDEMVKSADEPSGFLKELVAWKSELGPAGVFDGISAWVTPVVTSNFTTYQNQTVTSATVDSNVKCLEASVSKSDRDLRDAISGLLKTPSHLLQRSHRERIVAALMPPRSSPLKAYGEDVYISILDLLISVSQERAFNDLDFDRLVYLGDTLDTVLRRSGADADQSYITFHRYAKIAAAYFKTTGSKKESSVPDSAPIAVQVALQAAKLQNTLESAQVEEAKESLSSTLFKQLLSYLGMEQEKERSSKKKKSKKGAATSEEESNLDTLSVDLRLAVDAAMASDIQPFLVTKDKFADVIGKLKSLADAALLRSPKTSWKWAAFIARYSRGQDFHPPRQVRFRGLFENTKDIESETGISAGKTLGLLELDGVLLRSYLDSETVEYNQEAILSYIGDIVAALSGIDDAVPADDAVGQLLAVQYLLARLFKTPGGATTKTADDSYYLGIFHSKLSQKLPHARSTTECKLLAQTLQTLLADDKAAAAMGQWNVDTALSSAALLVGIDASGTTESVRGSTVAFDGACQLVEAVLKRHRVRLEGRFHLLVGTLQALLARLAAGHQEELKQKSAQASAGPDSLALAASGVSAKSGWAVQAKRFSRLLELVCEPSTAAVTLMSSRKGANGAPAPLHSATDAAKRSAGHHMYLVLMTYIKLQIDGAVLSHSVREALEPGLYSILTITPDETRRVLNDAVDASGRALFKDLYRKWLQFGKWKGV</sequence>
<dbReference type="InterPro" id="IPR052609">
    <property type="entry name" value="Ribosome_Biogenesis_Reg"/>
</dbReference>
<dbReference type="STRING" id="1262450.S3CI66"/>
<dbReference type="OMA" id="RRQTHEA"/>
<feature type="region of interest" description="Disordered" evidence="1">
    <location>
        <begin position="1000"/>
        <end position="1019"/>
    </location>
</feature>
<dbReference type="Pfam" id="PF10441">
    <property type="entry name" value="Urb2"/>
    <property type="match status" value="1"/>
</dbReference>
<dbReference type="PANTHER" id="PTHR15682">
    <property type="entry name" value="UNHEALTHY RIBOSOME BIOGENESIS PROTEIN 2 HOMOLOG"/>
    <property type="match status" value="1"/>
</dbReference>
<evidence type="ECO:0000313" key="4">
    <source>
        <dbReference type="Proteomes" id="UP000016923"/>
    </source>
</evidence>
<accession>S3CI66</accession>
<evidence type="ECO:0000259" key="2">
    <source>
        <dbReference type="Pfam" id="PF10441"/>
    </source>
</evidence>
<dbReference type="HOGENOM" id="CLU_255115_0_0_1"/>
<keyword evidence="4" id="KW-1185">Reference proteome</keyword>
<feature type="domain" description="Nucleolar 27S pre-rRNA processing Urb2/Npa2 C-terminal" evidence="2">
    <location>
        <begin position="1225"/>
        <end position="1471"/>
    </location>
</feature>
<dbReference type="VEuPathDB" id="FungiDB:F503_02892"/>
<name>S3CI66_OPHP1</name>
<dbReference type="GO" id="GO:0005730">
    <property type="term" value="C:nucleolus"/>
    <property type="evidence" value="ECO:0007669"/>
    <property type="project" value="TreeGrafter"/>
</dbReference>
<organism evidence="3 4">
    <name type="scientific">Ophiostoma piceae (strain UAMH 11346)</name>
    <name type="common">Sap stain fungus</name>
    <dbReference type="NCBI Taxonomy" id="1262450"/>
    <lineage>
        <taxon>Eukaryota</taxon>
        <taxon>Fungi</taxon>
        <taxon>Dikarya</taxon>
        <taxon>Ascomycota</taxon>
        <taxon>Pezizomycotina</taxon>
        <taxon>Sordariomycetes</taxon>
        <taxon>Sordariomycetidae</taxon>
        <taxon>Ophiostomatales</taxon>
        <taxon>Ophiostomataceae</taxon>
        <taxon>Ophiostoma</taxon>
    </lineage>
</organism>
<reference evidence="3 4" key="1">
    <citation type="journal article" date="2013" name="BMC Genomics">
        <title>The genome and transcriptome of the pine saprophyte Ophiostoma piceae, and a comparison with the bark beetle-associated pine pathogen Grosmannia clavigera.</title>
        <authorList>
            <person name="Haridas S."/>
            <person name="Wang Y."/>
            <person name="Lim L."/>
            <person name="Massoumi Alamouti S."/>
            <person name="Jackman S."/>
            <person name="Docking R."/>
            <person name="Robertson G."/>
            <person name="Birol I."/>
            <person name="Bohlmann J."/>
            <person name="Breuil C."/>
        </authorList>
    </citation>
    <scope>NUCLEOTIDE SEQUENCE [LARGE SCALE GENOMIC DNA]</scope>
    <source>
        <strain evidence="3 4">UAMH 11346</strain>
    </source>
</reference>
<gene>
    <name evidence="3" type="ORF">F503_02892</name>
</gene>
<dbReference type="eggNOG" id="ENOG502QTEB">
    <property type="taxonomic scope" value="Eukaryota"/>
</dbReference>
<dbReference type="EMBL" id="KE148154">
    <property type="protein sequence ID" value="EPE06063.1"/>
    <property type="molecule type" value="Genomic_DNA"/>
</dbReference>
<evidence type="ECO:0000256" key="1">
    <source>
        <dbReference type="SAM" id="MobiDB-lite"/>
    </source>
</evidence>
<dbReference type="Proteomes" id="UP000016923">
    <property type="component" value="Unassembled WGS sequence"/>
</dbReference>
<evidence type="ECO:0000313" key="3">
    <source>
        <dbReference type="EMBL" id="EPE06063.1"/>
    </source>
</evidence>